<gene>
    <name evidence="1" type="ORF">CUJ84_pRLN3000210</name>
</gene>
<proteinExistence type="predicted"/>
<accession>A0A2K9ZGJ6</accession>
<name>A0A2K9ZGJ6_RHILE</name>
<evidence type="ECO:0000313" key="2">
    <source>
        <dbReference type="Proteomes" id="UP000238523"/>
    </source>
</evidence>
<sequence length="79" mass="8478">MRMRAKQRGACVTPTLSRGCNFPAGPYLVAKVGDPLTPFPQLFSLAQITSVLVFRLTVNFPASCTVSRHQRLATAGAVS</sequence>
<dbReference type="Proteomes" id="UP000238523">
    <property type="component" value="Plasmid pRLN3"/>
</dbReference>
<dbReference type="AlphaFoldDB" id="A0A2K9ZGJ6"/>
<evidence type="ECO:0000313" key="1">
    <source>
        <dbReference type="EMBL" id="AUW47339.1"/>
    </source>
</evidence>
<keyword evidence="1" id="KW-0614">Plasmid</keyword>
<dbReference type="EMBL" id="CP025015">
    <property type="protein sequence ID" value="AUW47339.1"/>
    <property type="molecule type" value="Genomic_DNA"/>
</dbReference>
<geneLocation type="plasmid" evidence="2">
    <name>prln3</name>
</geneLocation>
<organism evidence="1 2">
    <name type="scientific">Rhizobium leguminosarum</name>
    <dbReference type="NCBI Taxonomy" id="384"/>
    <lineage>
        <taxon>Bacteria</taxon>
        <taxon>Pseudomonadati</taxon>
        <taxon>Pseudomonadota</taxon>
        <taxon>Alphaproteobacteria</taxon>
        <taxon>Hyphomicrobiales</taxon>
        <taxon>Rhizobiaceae</taxon>
        <taxon>Rhizobium/Agrobacterium group</taxon>
        <taxon>Rhizobium</taxon>
    </lineage>
</organism>
<protein>
    <submittedName>
        <fullName evidence="1">Uncharacterized protein</fullName>
    </submittedName>
</protein>
<reference evidence="1 2" key="1">
    <citation type="submission" date="2017-11" db="EMBL/GenBank/DDBJ databases">
        <title>Complete genome of Rhizobium leguminosarum Norway, an ineffective micro-symbiont.</title>
        <authorList>
            <person name="Hoffrichter A."/>
            <person name="Liang J."/>
            <person name="Brachmann A."/>
            <person name="Marin M."/>
        </authorList>
    </citation>
    <scope>NUCLEOTIDE SEQUENCE [LARGE SCALE GENOMIC DNA]</scope>
    <source>
        <strain evidence="1 2">Norway</strain>
        <plasmid evidence="2">prln3</plasmid>
    </source>
</reference>